<evidence type="ECO:0000313" key="1">
    <source>
        <dbReference type="EMBL" id="MBO1107304.1"/>
    </source>
</evidence>
<dbReference type="Pfam" id="PF06912">
    <property type="entry name" value="DUF1275"/>
    <property type="match status" value="1"/>
</dbReference>
<dbReference type="RefSeq" id="WP_084977945.1">
    <property type="nucleotide sequence ID" value="NZ_CP076371.1"/>
</dbReference>
<name>A0A8I2B117_PLESH</name>
<dbReference type="AlphaFoldDB" id="A0A8I2B117"/>
<dbReference type="PANTHER" id="PTHR37314:SF5">
    <property type="entry name" value="SLR0142 PROTEIN"/>
    <property type="match status" value="1"/>
</dbReference>
<protein>
    <submittedName>
        <fullName evidence="1">DUF1275 domain-containing protein</fullName>
    </submittedName>
</protein>
<dbReference type="PANTHER" id="PTHR37314">
    <property type="entry name" value="SLR0142 PROTEIN"/>
    <property type="match status" value="1"/>
</dbReference>
<reference evidence="1" key="1">
    <citation type="submission" date="2021-03" db="EMBL/GenBank/DDBJ databases">
        <title>Plesiomonas shigelloides zfcc0051, isolated from zebrafish feces.</title>
        <authorList>
            <person name="Vanderhoek Z."/>
            <person name="Gaulke C."/>
        </authorList>
    </citation>
    <scope>NUCLEOTIDE SEQUENCE</scope>
    <source>
        <strain evidence="1">Zfcc0051</strain>
    </source>
</reference>
<dbReference type="EMBL" id="JAFNAA010000003">
    <property type="protein sequence ID" value="MBO1107304.1"/>
    <property type="molecule type" value="Genomic_DNA"/>
</dbReference>
<gene>
    <name evidence="1" type="ORF">J2R62_03555</name>
</gene>
<dbReference type="Proteomes" id="UP000664658">
    <property type="component" value="Unassembled WGS sequence"/>
</dbReference>
<proteinExistence type="predicted"/>
<accession>A0A8I2B117</accession>
<organism evidence="1 2">
    <name type="scientific">Plesiomonas shigelloides</name>
    <name type="common">Aeromonas shigelloides</name>
    <dbReference type="NCBI Taxonomy" id="703"/>
    <lineage>
        <taxon>Bacteria</taxon>
        <taxon>Pseudomonadati</taxon>
        <taxon>Pseudomonadota</taxon>
        <taxon>Gammaproteobacteria</taxon>
        <taxon>Enterobacterales</taxon>
        <taxon>Enterobacteriaceae</taxon>
        <taxon>Plesiomonas</taxon>
    </lineage>
</organism>
<sequence length="246" mass="27774">MEFPRKEPFLLEPVLLSWIAGYIDTVGFIGLSGLFTSSIIQSLIVASAPLATTLWLAVSAVVCFMLAMAVVTYSFTRQNQHSIFYKARWYMAETVLLFLFMICGHTLKAEPDSDNFWLLLTSLLGVTAMGIHCAISRLMLRHRIGTATATGNLIQLTIRLTEFFATTEPYCGQSRREEQALLWSLFWSVVSFILGITVAAYGFAQDRFLCLILPCALMLFLSYKEYTFAHINRHRSDTDVAQRDLP</sequence>
<evidence type="ECO:0000313" key="2">
    <source>
        <dbReference type="Proteomes" id="UP000664658"/>
    </source>
</evidence>
<dbReference type="InterPro" id="IPR010699">
    <property type="entry name" value="DUF1275"/>
</dbReference>
<comment type="caution">
    <text evidence="1">The sequence shown here is derived from an EMBL/GenBank/DDBJ whole genome shotgun (WGS) entry which is preliminary data.</text>
</comment>